<gene>
    <name evidence="3" type="ORF">N7G274_006127</name>
</gene>
<feature type="domain" description="Trafficking protein particle complex subunit 13 N-terminal" evidence="1">
    <location>
        <begin position="8"/>
        <end position="182"/>
    </location>
</feature>
<evidence type="ECO:0000313" key="3">
    <source>
        <dbReference type="EMBL" id="KAL2041183.1"/>
    </source>
</evidence>
<evidence type="ECO:0000259" key="2">
    <source>
        <dbReference type="Pfam" id="PF23647"/>
    </source>
</evidence>
<dbReference type="InterPro" id="IPR055427">
    <property type="entry name" value="TRAPPC13_N"/>
</dbReference>
<proteinExistence type="predicted"/>
<dbReference type="Pfam" id="PF06159">
    <property type="entry name" value="TRAPPC13_N"/>
    <property type="match status" value="1"/>
</dbReference>
<dbReference type="Pfam" id="PF23647">
    <property type="entry name" value="TRAPPC13_M"/>
    <property type="match status" value="1"/>
</dbReference>
<dbReference type="PANTHER" id="PTHR13134:SF3">
    <property type="entry name" value="TRAFFICKING PROTEIN PARTICLE COMPLEX SUBUNIT 13"/>
    <property type="match status" value="1"/>
</dbReference>
<evidence type="ECO:0000313" key="4">
    <source>
        <dbReference type="Proteomes" id="UP001590950"/>
    </source>
</evidence>
<protein>
    <recommendedName>
        <fullName evidence="5">DUF974 domain-containing protein</fullName>
    </recommendedName>
</protein>
<evidence type="ECO:0000259" key="1">
    <source>
        <dbReference type="Pfam" id="PF06159"/>
    </source>
</evidence>
<dbReference type="InterPro" id="IPR010378">
    <property type="entry name" value="TRAPPC13"/>
</dbReference>
<feature type="domain" description="Trafficking protein particle complex subunit 13 middle" evidence="2">
    <location>
        <begin position="186"/>
        <end position="309"/>
    </location>
</feature>
<organism evidence="3 4">
    <name type="scientific">Stereocaulon virgatum</name>
    <dbReference type="NCBI Taxonomy" id="373712"/>
    <lineage>
        <taxon>Eukaryota</taxon>
        <taxon>Fungi</taxon>
        <taxon>Dikarya</taxon>
        <taxon>Ascomycota</taxon>
        <taxon>Pezizomycotina</taxon>
        <taxon>Lecanoromycetes</taxon>
        <taxon>OSLEUM clade</taxon>
        <taxon>Lecanoromycetidae</taxon>
        <taxon>Lecanorales</taxon>
        <taxon>Lecanorineae</taxon>
        <taxon>Stereocaulaceae</taxon>
        <taxon>Stereocaulon</taxon>
    </lineage>
</organism>
<dbReference type="InterPro" id="IPR055429">
    <property type="entry name" value="TRAPPC13_M"/>
</dbReference>
<dbReference type="EMBL" id="JBEFKJ010000018">
    <property type="protein sequence ID" value="KAL2041183.1"/>
    <property type="molecule type" value="Genomic_DNA"/>
</dbReference>
<reference evidence="3 4" key="1">
    <citation type="submission" date="2024-09" db="EMBL/GenBank/DDBJ databases">
        <title>Rethinking Asexuality: The Enigmatic Case of Functional Sexual Genes in Lepraria (Stereocaulaceae).</title>
        <authorList>
            <person name="Doellman M."/>
            <person name="Sun Y."/>
            <person name="Barcenas-Pena A."/>
            <person name="Lumbsch H.T."/>
            <person name="Grewe F."/>
        </authorList>
    </citation>
    <scope>NUCLEOTIDE SEQUENCE [LARGE SCALE GENOMIC DNA]</scope>
    <source>
        <strain evidence="3 4">Mercado 3170</strain>
    </source>
</reference>
<dbReference type="Proteomes" id="UP001590950">
    <property type="component" value="Unassembled WGS sequence"/>
</dbReference>
<accession>A0ABR4ACQ8</accession>
<dbReference type="PANTHER" id="PTHR13134">
    <property type="entry name" value="TRAFFICKING PROTEIN PARTICLE COMPLEX SUBUNIT 13"/>
    <property type="match status" value="1"/>
</dbReference>
<sequence>MEPPKAPHSMSLKVLRLSRPTLLRQFPLPLPPKSSALSLNPGEALDLKPGEHDDQFILDPVLTLPPAFGSAYVGETFSCTLCANNELSEDDDRHVSTVRIEADMQSPSGTSALELMPADNDSLDPEVKPGGSLQKIVQFDLREEGSHTLAVNVSYSETTVTKDQAASSGRVRTFRKLYQFVARPCLSVRTKVSSAPSADSADHQKYIIEVQLENMADGTITLKKVTFNTKPTFRSASLNWDIAQSNMQHASCPIVAPRDVIQIAFVVDQRTDGPDREATKDGRIMLGQLSIQWWTEMGDSGFLSTGWLTTKRR</sequence>
<comment type="caution">
    <text evidence="3">The sequence shown here is derived from an EMBL/GenBank/DDBJ whole genome shotgun (WGS) entry which is preliminary data.</text>
</comment>
<name>A0ABR4ACQ8_9LECA</name>
<keyword evidence="4" id="KW-1185">Reference proteome</keyword>
<evidence type="ECO:0008006" key="5">
    <source>
        <dbReference type="Google" id="ProtNLM"/>
    </source>
</evidence>